<evidence type="ECO:0000259" key="8">
    <source>
        <dbReference type="Pfam" id="PF04024"/>
    </source>
</evidence>
<feature type="domain" description="PspC-related transmembrane region" evidence="9">
    <location>
        <begin position="332"/>
        <end position="467"/>
    </location>
</feature>
<feature type="domain" description="Phage shock protein PspC N-terminal" evidence="8">
    <location>
        <begin position="189"/>
        <end position="272"/>
    </location>
</feature>
<dbReference type="Pfam" id="PF22571">
    <property type="entry name" value="LiaI-LiaF-TM_PspC"/>
    <property type="match status" value="1"/>
</dbReference>
<feature type="region of interest" description="Disordered" evidence="6">
    <location>
        <begin position="99"/>
        <end position="118"/>
    </location>
</feature>
<organism evidence="11 12">
    <name type="scientific">Flavihumibacter stibioxidans</name>
    <dbReference type="NCBI Taxonomy" id="1834163"/>
    <lineage>
        <taxon>Bacteria</taxon>
        <taxon>Pseudomonadati</taxon>
        <taxon>Bacteroidota</taxon>
        <taxon>Chitinophagia</taxon>
        <taxon>Chitinophagales</taxon>
        <taxon>Chitinophagaceae</taxon>
        <taxon>Flavihumibacter</taxon>
    </lineage>
</organism>
<feature type="transmembrane region" description="Helical" evidence="7">
    <location>
        <begin position="406"/>
        <end position="428"/>
    </location>
</feature>
<evidence type="ECO:0000259" key="10">
    <source>
        <dbReference type="Pfam" id="PF22744"/>
    </source>
</evidence>
<evidence type="ECO:0000256" key="1">
    <source>
        <dbReference type="ARBA" id="ARBA00004162"/>
    </source>
</evidence>
<reference evidence="11 12" key="1">
    <citation type="submission" date="2016-07" db="EMBL/GenBank/DDBJ databases">
        <title>Genome analysis of Flavihumibacter stibioxidans YS-17.</title>
        <authorList>
            <person name="Shi K."/>
            <person name="Han Y."/>
            <person name="Wang G."/>
        </authorList>
    </citation>
    <scope>NUCLEOTIDE SEQUENCE [LARGE SCALE GENOMIC DNA]</scope>
    <source>
        <strain evidence="11 12">YS-17</strain>
    </source>
</reference>
<gene>
    <name evidence="11" type="ORF">BC349_17020</name>
</gene>
<dbReference type="RefSeq" id="WP_187258082.1">
    <property type="nucleotide sequence ID" value="NZ_JBHULF010000019.1"/>
</dbReference>
<name>A0ABR7MCJ5_9BACT</name>
<dbReference type="Proteomes" id="UP000765802">
    <property type="component" value="Unassembled WGS sequence"/>
</dbReference>
<dbReference type="InterPro" id="IPR007168">
    <property type="entry name" value="Phageshock_PspC_N"/>
</dbReference>
<evidence type="ECO:0000256" key="4">
    <source>
        <dbReference type="ARBA" id="ARBA00022989"/>
    </source>
</evidence>
<keyword evidence="4 7" id="KW-1133">Transmembrane helix</keyword>
<dbReference type="PANTHER" id="PTHR33885:SF3">
    <property type="entry name" value="PHAGE SHOCK PROTEIN C"/>
    <property type="match status" value="1"/>
</dbReference>
<feature type="transmembrane region" description="Helical" evidence="7">
    <location>
        <begin position="220"/>
        <end position="239"/>
    </location>
</feature>
<protein>
    <recommendedName>
        <fullName evidence="13">Phage shock protein C (PspC) family protein</fullName>
    </recommendedName>
</protein>
<keyword evidence="3 7" id="KW-0812">Transmembrane</keyword>
<dbReference type="PANTHER" id="PTHR33885">
    <property type="entry name" value="PHAGE SHOCK PROTEIN C"/>
    <property type="match status" value="1"/>
</dbReference>
<keyword evidence="12" id="KW-1185">Reference proteome</keyword>
<feature type="transmembrane region" description="Helical" evidence="7">
    <location>
        <begin position="364"/>
        <end position="386"/>
    </location>
</feature>
<evidence type="ECO:0000313" key="11">
    <source>
        <dbReference type="EMBL" id="MBC6492762.1"/>
    </source>
</evidence>
<keyword evidence="2" id="KW-1003">Cell membrane</keyword>
<feature type="transmembrane region" description="Helical" evidence="7">
    <location>
        <begin position="158"/>
        <end position="178"/>
    </location>
</feature>
<keyword evidence="5 7" id="KW-0472">Membrane</keyword>
<evidence type="ECO:0000256" key="3">
    <source>
        <dbReference type="ARBA" id="ARBA00022692"/>
    </source>
</evidence>
<feature type="transmembrane region" description="Helical" evidence="7">
    <location>
        <begin position="440"/>
        <end position="460"/>
    </location>
</feature>
<dbReference type="EMBL" id="MBUA01000029">
    <property type="protein sequence ID" value="MBC6492762.1"/>
    <property type="molecule type" value="Genomic_DNA"/>
</dbReference>
<feature type="compositionally biased region" description="Polar residues" evidence="6">
    <location>
        <begin position="106"/>
        <end position="118"/>
    </location>
</feature>
<dbReference type="InterPro" id="IPR054321">
    <property type="entry name" value="PspC-rel_TM"/>
</dbReference>
<feature type="domain" description="Phage shock protein PspC N-terminal" evidence="8">
    <location>
        <begin position="128"/>
        <end position="180"/>
    </location>
</feature>
<proteinExistence type="predicted"/>
<accession>A0ABR7MCJ5</accession>
<evidence type="ECO:0000313" key="12">
    <source>
        <dbReference type="Proteomes" id="UP000765802"/>
    </source>
</evidence>
<sequence>MKKVININFQGRVIPIEETAFDLLKQYTESLRRYFANEEGRDEIINDIEGRIAELFSDRLKKGAICITDDDVNAIIASMGRPEDFEAAEAEAAFNTGNASGAGAKESQTAFSGSTSYTGAGKAAARGRLYRNADDKIIGGVCSGIANYLGIDPVIMRIIFVLLFGALFWIYILLWIIVPSQSLSSNVTKRLYRNPDDKVIAGVAGGLAVYFNIAPWIPRLIFALPLILGILGSGFNAFFWDWDFMMGPRIISGGLGSTLFVVYLVLWIAVPYASTAAEKLEMKGEKIDLNSIRDTVQGDLEHFKSRAQSWGAEVKETAQQFTSQGKQFTSEAGERARSFASEAAPVARRAGSGLGNAIGILFKAFFLFIAAIIALSLFAALMGILFSGMAIYPLKEFFLEGFWQNALAWSSLFLFMGVPAIALITWVVRRIMGVKSTNNYLGYTFSSLWIIGLFSFIFLAGSVARNFKNRAGVEDQVNLIQPAKDKLFIESVGNNIRYYGDDFFGIEWDEDAPFYGISRDSLMLKTVRVNVVKSKDSSFHVYTIRFSRSNTNTKAKELAEKIRFSMVQKDSILELPKGFAITTDEKFRNQQVLVVVEVPVGKKIELDRSLDDYEWFNVNTNRRRGFNVSWDNNWDDSYHYESNVEYIMTREGLQRTGGMTEKELKEGKFKFKIDEKGVIIEGEGELKDKNPEYEYKGPENKKDTIVVKAETRISKSEDDNEPGLMEKFSSLNSIRQVSEIDASPLLVLGTLLR</sequence>
<evidence type="ECO:0000256" key="6">
    <source>
        <dbReference type="SAM" id="MobiDB-lite"/>
    </source>
</evidence>
<feature type="transmembrane region" description="Helical" evidence="7">
    <location>
        <begin position="251"/>
        <end position="273"/>
    </location>
</feature>
<dbReference type="Pfam" id="PF22744">
    <property type="entry name" value="Toast-rack_PspC-Cterm"/>
    <property type="match status" value="1"/>
</dbReference>
<dbReference type="Pfam" id="PF04024">
    <property type="entry name" value="PspC"/>
    <property type="match status" value="2"/>
</dbReference>
<comment type="caution">
    <text evidence="11">The sequence shown here is derived from an EMBL/GenBank/DDBJ whole genome shotgun (WGS) entry which is preliminary data.</text>
</comment>
<feature type="transmembrane region" description="Helical" evidence="7">
    <location>
        <begin position="198"/>
        <end position="213"/>
    </location>
</feature>
<evidence type="ECO:0000256" key="5">
    <source>
        <dbReference type="ARBA" id="ARBA00023136"/>
    </source>
</evidence>
<comment type="subcellular location">
    <subcellularLocation>
        <location evidence="1">Cell membrane</location>
        <topology evidence="1">Single-pass membrane protein</topology>
    </subcellularLocation>
</comment>
<evidence type="ECO:0000256" key="7">
    <source>
        <dbReference type="SAM" id="Phobius"/>
    </source>
</evidence>
<evidence type="ECO:0000256" key="2">
    <source>
        <dbReference type="ARBA" id="ARBA00022475"/>
    </source>
</evidence>
<feature type="domain" description="PspC-related ToastRack" evidence="10">
    <location>
        <begin position="523"/>
        <end position="621"/>
    </location>
</feature>
<evidence type="ECO:0008006" key="13">
    <source>
        <dbReference type="Google" id="ProtNLM"/>
    </source>
</evidence>
<dbReference type="InterPro" id="IPR054319">
    <property type="entry name" value="PspC-rel_ToastRack"/>
</dbReference>
<dbReference type="InterPro" id="IPR052027">
    <property type="entry name" value="PspC"/>
</dbReference>
<evidence type="ECO:0000259" key="9">
    <source>
        <dbReference type="Pfam" id="PF22571"/>
    </source>
</evidence>